<evidence type="ECO:0008006" key="4">
    <source>
        <dbReference type="Google" id="ProtNLM"/>
    </source>
</evidence>
<evidence type="ECO:0000313" key="3">
    <source>
        <dbReference type="Proteomes" id="UP001610446"/>
    </source>
</evidence>
<dbReference type="EMBL" id="JBFXLU010000022">
    <property type="protein sequence ID" value="KAL2852889.1"/>
    <property type="molecule type" value="Genomic_DNA"/>
</dbReference>
<comment type="caution">
    <text evidence="2">The sequence shown here is derived from an EMBL/GenBank/DDBJ whole genome shotgun (WGS) entry which is preliminary data.</text>
</comment>
<sequence>MLTGAKNRPIVSCSLSVLWSLRFLDASGSTCTHVRGHWLQNLCYTSQIWYSLIVKSARPARGPTGGLNSPFRSFRILSHAKYDQSG</sequence>
<evidence type="ECO:0000313" key="2">
    <source>
        <dbReference type="EMBL" id="KAL2852889.1"/>
    </source>
</evidence>
<dbReference type="Proteomes" id="UP001610446">
    <property type="component" value="Unassembled WGS sequence"/>
</dbReference>
<reference evidence="2 3" key="1">
    <citation type="submission" date="2024-07" db="EMBL/GenBank/DDBJ databases">
        <title>Section-level genome sequencing and comparative genomics of Aspergillus sections Usti and Cavernicolus.</title>
        <authorList>
            <consortium name="Lawrence Berkeley National Laboratory"/>
            <person name="Nybo J.L."/>
            <person name="Vesth T.C."/>
            <person name="Theobald S."/>
            <person name="Frisvad J.C."/>
            <person name="Larsen T.O."/>
            <person name="Kjaerboelling I."/>
            <person name="Rothschild-Mancinelli K."/>
            <person name="Lyhne E.K."/>
            <person name="Kogle M.E."/>
            <person name="Barry K."/>
            <person name="Clum A."/>
            <person name="Na H."/>
            <person name="Ledsgaard L."/>
            <person name="Lin J."/>
            <person name="Lipzen A."/>
            <person name="Kuo A."/>
            <person name="Riley R."/>
            <person name="Mondo S."/>
            <person name="Labutti K."/>
            <person name="Haridas S."/>
            <person name="Pangalinan J."/>
            <person name="Salamov A.A."/>
            <person name="Simmons B.A."/>
            <person name="Magnuson J.K."/>
            <person name="Chen J."/>
            <person name="Drula E."/>
            <person name="Henrissat B."/>
            <person name="Wiebenga A."/>
            <person name="Lubbers R.J."/>
            <person name="Gomes A.C."/>
            <person name="Makela M.R."/>
            <person name="Stajich J."/>
            <person name="Grigoriev I.V."/>
            <person name="Mortensen U.H."/>
            <person name="De Vries R.P."/>
            <person name="Baker S.E."/>
            <person name="Andersen M.R."/>
        </authorList>
    </citation>
    <scope>NUCLEOTIDE SEQUENCE [LARGE SCALE GENOMIC DNA]</scope>
    <source>
        <strain evidence="2 3">CBS 123904</strain>
    </source>
</reference>
<accession>A0ABR4KKT8</accession>
<proteinExistence type="predicted"/>
<name>A0ABR4KKT8_9EURO</name>
<feature type="signal peptide" evidence="1">
    <location>
        <begin position="1"/>
        <end position="26"/>
    </location>
</feature>
<organism evidence="2 3">
    <name type="scientific">Aspergillus pseudoustus</name>
    <dbReference type="NCBI Taxonomy" id="1810923"/>
    <lineage>
        <taxon>Eukaryota</taxon>
        <taxon>Fungi</taxon>
        <taxon>Dikarya</taxon>
        <taxon>Ascomycota</taxon>
        <taxon>Pezizomycotina</taxon>
        <taxon>Eurotiomycetes</taxon>
        <taxon>Eurotiomycetidae</taxon>
        <taxon>Eurotiales</taxon>
        <taxon>Aspergillaceae</taxon>
        <taxon>Aspergillus</taxon>
        <taxon>Aspergillus subgen. Nidulantes</taxon>
    </lineage>
</organism>
<keyword evidence="3" id="KW-1185">Reference proteome</keyword>
<keyword evidence="1" id="KW-0732">Signal</keyword>
<feature type="chain" id="PRO_5045995020" description="Secreted protein" evidence="1">
    <location>
        <begin position="27"/>
        <end position="86"/>
    </location>
</feature>
<gene>
    <name evidence="2" type="ORF">BJY01DRAFT_207332</name>
</gene>
<protein>
    <recommendedName>
        <fullName evidence="4">Secreted protein</fullName>
    </recommendedName>
</protein>
<evidence type="ECO:0000256" key="1">
    <source>
        <dbReference type="SAM" id="SignalP"/>
    </source>
</evidence>